<dbReference type="EMBL" id="CM043015">
    <property type="protein sequence ID" value="KAI4470361.1"/>
    <property type="molecule type" value="Genomic_DNA"/>
</dbReference>
<accession>A0ACB9TU27</accession>
<gene>
    <name evidence="1" type="ORF">MML48_1g10949</name>
</gene>
<keyword evidence="2" id="KW-1185">Reference proteome</keyword>
<reference evidence="1" key="1">
    <citation type="submission" date="2022-04" db="EMBL/GenBank/DDBJ databases">
        <title>Chromosome-scale genome assembly of Holotrichia oblita Faldermann.</title>
        <authorList>
            <person name="Rongchong L."/>
        </authorList>
    </citation>
    <scope>NUCLEOTIDE SEQUENCE</scope>
    <source>
        <strain evidence="1">81SQS9</strain>
    </source>
</reference>
<sequence>MEIQNFEQFIKPILKNGDKFVSYECNRLLPPGENYGSIMLEVKINIRNKNGEQETINCVGKSCPPPGFLWEMFNTKVTFKKEIELYNTIIPILNDFGREHGIDKLIDFVADSKCARISLDPNSTEVDENAILLLENLKLEGYTTGDRFIGFDLESTEILLRDLATMHASVIALKLAKPEVFEKKILPYLDKHFLQEFPEDVQKESVNKILTAYKTMPECVPYLPKVEDILVDMFVNINNPPKTNEIFTTLTHNDFWVNNTMLKYVNGKPVSNKIVDFQIIEHSSLANDLVFFLYSSVELSIVENNLDNLLKYYYNCFISTLTKLGGDVSPYSYEALLEEFIHVGKSVQWTHVAYMLLPLMTLKGKVKDLADLELNDILVDEASLHDNYYKKLKFILLDFIKRGWF</sequence>
<organism evidence="1 2">
    <name type="scientific">Holotrichia oblita</name>
    <name type="common">Chafer beetle</name>
    <dbReference type="NCBI Taxonomy" id="644536"/>
    <lineage>
        <taxon>Eukaryota</taxon>
        <taxon>Metazoa</taxon>
        <taxon>Ecdysozoa</taxon>
        <taxon>Arthropoda</taxon>
        <taxon>Hexapoda</taxon>
        <taxon>Insecta</taxon>
        <taxon>Pterygota</taxon>
        <taxon>Neoptera</taxon>
        <taxon>Endopterygota</taxon>
        <taxon>Coleoptera</taxon>
        <taxon>Polyphaga</taxon>
        <taxon>Scarabaeiformia</taxon>
        <taxon>Scarabaeidae</taxon>
        <taxon>Melolonthinae</taxon>
        <taxon>Holotrichia</taxon>
    </lineage>
</organism>
<dbReference type="Proteomes" id="UP001056778">
    <property type="component" value="Chromosome 1"/>
</dbReference>
<protein>
    <submittedName>
        <fullName evidence="1">Uncharacterized protein</fullName>
    </submittedName>
</protein>
<evidence type="ECO:0000313" key="2">
    <source>
        <dbReference type="Proteomes" id="UP001056778"/>
    </source>
</evidence>
<name>A0ACB9TU27_HOLOL</name>
<evidence type="ECO:0000313" key="1">
    <source>
        <dbReference type="EMBL" id="KAI4470361.1"/>
    </source>
</evidence>
<proteinExistence type="predicted"/>
<comment type="caution">
    <text evidence="1">The sequence shown here is derived from an EMBL/GenBank/DDBJ whole genome shotgun (WGS) entry which is preliminary data.</text>
</comment>